<evidence type="ECO:0000313" key="13">
    <source>
        <dbReference type="Proteomes" id="UP000005096"/>
    </source>
</evidence>
<accession>E3CZM1</accession>
<evidence type="ECO:0000256" key="2">
    <source>
        <dbReference type="ARBA" id="ARBA00007069"/>
    </source>
</evidence>
<sequence length="294" mass="31504">MNDTMKGDRLPRILISLVAAAGILIMIFILFFLVRESFPILREATLGEILLGSLWYPTMEPPKFGMFPLIVGSLAVTLLASLMAVPFSLALAVFLAETCPLGLREVFKPVLEILGFFPSVVLGFIGMVVLAPELQSRFELLSGLNLFNAALLLGILTIPIVASIAEDSLAAVPQALRDASFALGATRSETIFRVAVPSALPGILQACLLGIMRALGETMVVLMAAGGAAILPEALMDPVRPLTSTIAAEMGETPVGSPHYHALFFMGLLLLLLTLAINLGALWIEHRGRRWRGC</sequence>
<feature type="transmembrane region" description="Helical" evidence="9">
    <location>
        <begin position="218"/>
        <end position="235"/>
    </location>
</feature>
<dbReference type="InterPro" id="IPR035906">
    <property type="entry name" value="MetI-like_sf"/>
</dbReference>
<keyword evidence="13" id="KW-1185">Reference proteome</keyword>
<dbReference type="PANTHER" id="PTHR30425">
    <property type="entry name" value="PHOSPHATE TRANSPORT SYSTEM PERMEASE PROTEIN PST"/>
    <property type="match status" value="1"/>
</dbReference>
<feature type="domain" description="ABC transmembrane type-1" evidence="11">
    <location>
        <begin position="70"/>
        <end position="281"/>
    </location>
</feature>
<comment type="similarity">
    <text evidence="2 10">Belongs to the binding-protein-dependent transport system permease family. CysTW subfamily.</text>
</comment>
<dbReference type="CDD" id="cd06261">
    <property type="entry name" value="TM_PBP2"/>
    <property type="match status" value="1"/>
</dbReference>
<dbReference type="EMBL" id="CM001022">
    <property type="protein sequence ID" value="EFQ24653.1"/>
    <property type="molecule type" value="Genomic_DNA"/>
</dbReference>
<dbReference type="InterPro" id="IPR051124">
    <property type="entry name" value="Phosphate_Transport_Permease"/>
</dbReference>
<keyword evidence="6 9" id="KW-0812">Transmembrane</keyword>
<dbReference type="HOGENOM" id="CLU_033621_1_0_0"/>
<keyword evidence="3 9" id="KW-0813">Transport</keyword>
<evidence type="ECO:0000256" key="6">
    <source>
        <dbReference type="ARBA" id="ARBA00022692"/>
    </source>
</evidence>
<dbReference type="RefSeq" id="WP_006301897.1">
    <property type="nucleotide sequence ID" value="NZ_CM001022.1"/>
</dbReference>
<dbReference type="PANTHER" id="PTHR30425:SF1">
    <property type="entry name" value="PHOSPHATE TRANSPORT SYSTEM PERMEASE PROTEIN PSTC"/>
    <property type="match status" value="1"/>
</dbReference>
<dbReference type="InterPro" id="IPR000515">
    <property type="entry name" value="MetI-like"/>
</dbReference>
<evidence type="ECO:0000256" key="3">
    <source>
        <dbReference type="ARBA" id="ARBA00022448"/>
    </source>
</evidence>
<reference evidence="12 13" key="1">
    <citation type="journal article" date="2010" name="Stand. Genomic Sci.">
        <title>Non-contiguous finished genome sequence of Aminomonas paucivorans type strain (GLU-3).</title>
        <authorList>
            <person name="Pitluck S."/>
            <person name="Yasawong M."/>
            <person name="Held B."/>
            <person name="Lapidus A."/>
            <person name="Nolan M."/>
            <person name="Copeland A."/>
            <person name="Lucas S."/>
            <person name="Del Rio T.G."/>
            <person name="Tice H."/>
            <person name="Cheng J.F."/>
            <person name="Chertkov O."/>
            <person name="Goodwin L."/>
            <person name="Tapia R."/>
            <person name="Han C."/>
            <person name="Liolios K."/>
            <person name="Ivanova N."/>
            <person name="Mavromatis K."/>
            <person name="Ovchinnikova G."/>
            <person name="Pati A."/>
            <person name="Chen A."/>
            <person name="Palaniappan K."/>
            <person name="Land M."/>
            <person name="Hauser L."/>
            <person name="Chang Y.J."/>
            <person name="Jeffries C.D."/>
            <person name="Pukall R."/>
            <person name="Spring S."/>
            <person name="Rohde M."/>
            <person name="Sikorski J."/>
            <person name="Goker M."/>
            <person name="Woyke T."/>
            <person name="Bristow J."/>
            <person name="Eisen J.A."/>
            <person name="Markowitz V."/>
            <person name="Hugenholtz P."/>
            <person name="Kyrpides N.C."/>
            <person name="Klenk H.P."/>
        </authorList>
    </citation>
    <scope>NUCLEOTIDE SEQUENCE [LARGE SCALE GENOMIC DNA]</scope>
    <source>
        <strain evidence="12 13">DSM 12260</strain>
    </source>
</reference>
<dbReference type="STRING" id="584708.Apau_2244"/>
<dbReference type="SUPFAM" id="SSF161098">
    <property type="entry name" value="MetI-like"/>
    <property type="match status" value="1"/>
</dbReference>
<keyword evidence="7 9" id="KW-1133">Transmembrane helix</keyword>
<dbReference type="GO" id="GO:0005315">
    <property type="term" value="F:phosphate transmembrane transporter activity"/>
    <property type="evidence" value="ECO:0007669"/>
    <property type="project" value="InterPro"/>
</dbReference>
<keyword evidence="5 10" id="KW-0592">Phosphate transport</keyword>
<evidence type="ECO:0000256" key="7">
    <source>
        <dbReference type="ARBA" id="ARBA00022989"/>
    </source>
</evidence>
<dbReference type="eggNOG" id="COG0573">
    <property type="taxonomic scope" value="Bacteria"/>
</dbReference>
<evidence type="ECO:0000256" key="8">
    <source>
        <dbReference type="ARBA" id="ARBA00023136"/>
    </source>
</evidence>
<dbReference type="AlphaFoldDB" id="E3CZM1"/>
<evidence type="ECO:0000259" key="11">
    <source>
        <dbReference type="PROSITE" id="PS50928"/>
    </source>
</evidence>
<feature type="transmembrane region" description="Helical" evidence="9">
    <location>
        <begin position="146"/>
        <end position="165"/>
    </location>
</feature>
<dbReference type="PaxDb" id="584708-Apau_2244"/>
<evidence type="ECO:0000256" key="4">
    <source>
        <dbReference type="ARBA" id="ARBA00022475"/>
    </source>
</evidence>
<proteinExistence type="inferred from homology"/>
<feature type="transmembrane region" description="Helical" evidence="9">
    <location>
        <begin position="69"/>
        <end position="96"/>
    </location>
</feature>
<dbReference type="Proteomes" id="UP000005096">
    <property type="component" value="Chromosome"/>
</dbReference>
<feature type="transmembrane region" description="Helical" evidence="9">
    <location>
        <begin position="12"/>
        <end position="34"/>
    </location>
</feature>
<feature type="transmembrane region" description="Helical" evidence="9">
    <location>
        <begin position="260"/>
        <end position="284"/>
    </location>
</feature>
<keyword evidence="4 10" id="KW-1003">Cell membrane</keyword>
<dbReference type="Pfam" id="PF00528">
    <property type="entry name" value="BPD_transp_1"/>
    <property type="match status" value="1"/>
</dbReference>
<name>E3CZM1_9BACT</name>
<evidence type="ECO:0000256" key="10">
    <source>
        <dbReference type="RuleBase" id="RU363054"/>
    </source>
</evidence>
<comment type="subcellular location">
    <subcellularLocation>
        <location evidence="1 9">Cell membrane</location>
        <topology evidence="1 9">Multi-pass membrane protein</topology>
    </subcellularLocation>
</comment>
<evidence type="ECO:0000313" key="12">
    <source>
        <dbReference type="EMBL" id="EFQ24653.1"/>
    </source>
</evidence>
<comment type="function">
    <text evidence="10">Part of the binding-protein-dependent transport system for phosphate; probably responsible for the translocation of the substrate across the membrane.</text>
</comment>
<dbReference type="Gene3D" id="1.10.3720.10">
    <property type="entry name" value="MetI-like"/>
    <property type="match status" value="1"/>
</dbReference>
<gene>
    <name evidence="12" type="ORF">Apau_2244</name>
</gene>
<organism evidence="12 13">
    <name type="scientific">Aminomonas paucivorans DSM 12260</name>
    <dbReference type="NCBI Taxonomy" id="584708"/>
    <lineage>
        <taxon>Bacteria</taxon>
        <taxon>Thermotogati</taxon>
        <taxon>Synergistota</taxon>
        <taxon>Synergistia</taxon>
        <taxon>Synergistales</taxon>
        <taxon>Synergistaceae</taxon>
        <taxon>Aminomonas</taxon>
    </lineage>
</organism>
<dbReference type="GO" id="GO:0005886">
    <property type="term" value="C:plasma membrane"/>
    <property type="evidence" value="ECO:0007669"/>
    <property type="project" value="UniProtKB-SubCell"/>
</dbReference>
<dbReference type="PROSITE" id="PS50928">
    <property type="entry name" value="ABC_TM1"/>
    <property type="match status" value="1"/>
</dbReference>
<evidence type="ECO:0000256" key="9">
    <source>
        <dbReference type="RuleBase" id="RU363032"/>
    </source>
</evidence>
<dbReference type="NCBIfam" id="TIGR02138">
    <property type="entry name" value="phosphate_pstC"/>
    <property type="match status" value="1"/>
</dbReference>
<feature type="transmembrane region" description="Helical" evidence="9">
    <location>
        <begin position="116"/>
        <end position="134"/>
    </location>
</feature>
<dbReference type="OrthoDB" id="9785113at2"/>
<evidence type="ECO:0000256" key="1">
    <source>
        <dbReference type="ARBA" id="ARBA00004651"/>
    </source>
</evidence>
<evidence type="ECO:0000256" key="5">
    <source>
        <dbReference type="ARBA" id="ARBA00022592"/>
    </source>
</evidence>
<keyword evidence="8 9" id="KW-0472">Membrane</keyword>
<dbReference type="InterPro" id="IPR011864">
    <property type="entry name" value="Phosphate_PstC"/>
</dbReference>
<dbReference type="GO" id="GO:0006817">
    <property type="term" value="P:phosphate ion transport"/>
    <property type="evidence" value="ECO:0007669"/>
    <property type="project" value="UniProtKB-KW"/>
</dbReference>
<protein>
    <recommendedName>
        <fullName evidence="10">Phosphate transport system permease protein</fullName>
    </recommendedName>
</protein>